<protein>
    <recommendedName>
        <fullName evidence="1">Mif2/CENP-C cupin domain-containing protein</fullName>
    </recommendedName>
</protein>
<dbReference type="Pfam" id="PF11699">
    <property type="entry name" value="CENP-C_C"/>
    <property type="match status" value="1"/>
</dbReference>
<sequence length="113" mass="12806">SPDGTSVITPEHFQWYAYHGRAMGVRVDLLYDSFSCGKVLLGSYMKKPLQVDTHAVSVYNIVTSSLSVKINDVQTIHFPGETFMVPCGYEYEMCNLTAEPALLFYHRMLSEME</sequence>
<name>A0A0P7UFG2_SCLFO</name>
<dbReference type="AlphaFoldDB" id="A0A0P7UFG2"/>
<dbReference type="InterPro" id="IPR014710">
    <property type="entry name" value="RmlC-like_jellyroll"/>
</dbReference>
<organism evidence="2 3">
    <name type="scientific">Scleropages formosus</name>
    <name type="common">Asian bonytongue</name>
    <name type="synonym">Osteoglossum formosum</name>
    <dbReference type="NCBI Taxonomy" id="113540"/>
    <lineage>
        <taxon>Eukaryota</taxon>
        <taxon>Metazoa</taxon>
        <taxon>Chordata</taxon>
        <taxon>Craniata</taxon>
        <taxon>Vertebrata</taxon>
        <taxon>Euteleostomi</taxon>
        <taxon>Actinopterygii</taxon>
        <taxon>Neopterygii</taxon>
        <taxon>Teleostei</taxon>
        <taxon>Osteoglossocephala</taxon>
        <taxon>Osteoglossomorpha</taxon>
        <taxon>Osteoglossiformes</taxon>
        <taxon>Osteoglossidae</taxon>
        <taxon>Scleropages</taxon>
    </lineage>
</organism>
<accession>A0A0P7UFG2</accession>
<dbReference type="EMBL" id="JARO02005458">
    <property type="protein sequence ID" value="KPP66752.1"/>
    <property type="molecule type" value="Genomic_DNA"/>
</dbReference>
<dbReference type="STRING" id="113540.ENSSFOP00015025202"/>
<dbReference type="Gene3D" id="2.60.120.10">
    <property type="entry name" value="Jelly Rolls"/>
    <property type="match status" value="1"/>
</dbReference>
<evidence type="ECO:0000313" key="2">
    <source>
        <dbReference type="EMBL" id="KPP66752.1"/>
    </source>
</evidence>
<reference evidence="2 3" key="1">
    <citation type="submission" date="2015-08" db="EMBL/GenBank/DDBJ databases">
        <title>The genome of the Asian arowana (Scleropages formosus).</title>
        <authorList>
            <person name="Tan M.H."/>
            <person name="Gan H.M."/>
            <person name="Croft L.J."/>
            <person name="Austin C.M."/>
        </authorList>
    </citation>
    <scope>NUCLEOTIDE SEQUENCE [LARGE SCALE GENOMIC DNA]</scope>
    <source>
        <strain evidence="2">Aro1</strain>
    </source>
</reference>
<evidence type="ECO:0000259" key="1">
    <source>
        <dbReference type="Pfam" id="PF11699"/>
    </source>
</evidence>
<feature type="domain" description="Mif2/CENP-C cupin" evidence="1">
    <location>
        <begin position="33"/>
        <end position="105"/>
    </location>
</feature>
<comment type="caution">
    <text evidence="2">The sequence shown here is derived from an EMBL/GenBank/DDBJ whole genome shotgun (WGS) entry which is preliminary data.</text>
</comment>
<proteinExistence type="predicted"/>
<evidence type="ECO:0000313" key="3">
    <source>
        <dbReference type="Proteomes" id="UP000034805"/>
    </source>
</evidence>
<dbReference type="Proteomes" id="UP000034805">
    <property type="component" value="Unassembled WGS sequence"/>
</dbReference>
<dbReference type="InterPro" id="IPR025974">
    <property type="entry name" value="Mif2/CENP-C_cupin"/>
</dbReference>
<feature type="non-terminal residue" evidence="2">
    <location>
        <position position="1"/>
    </location>
</feature>
<gene>
    <name evidence="2" type="ORF">Z043_114717</name>
</gene>